<feature type="transmembrane region" description="Helical" evidence="7">
    <location>
        <begin position="143"/>
        <end position="166"/>
    </location>
</feature>
<evidence type="ECO:0000256" key="4">
    <source>
        <dbReference type="ARBA" id="ARBA00022692"/>
    </source>
</evidence>
<evidence type="ECO:0000256" key="7">
    <source>
        <dbReference type="SAM" id="Phobius"/>
    </source>
</evidence>
<reference evidence="8 9" key="1">
    <citation type="submission" date="2018-05" db="EMBL/GenBank/DDBJ databases">
        <title>Genomic Encyclopedia of Type Strains, Phase IV (KMG-IV): sequencing the most valuable type-strain genomes for metagenomic binning, comparative biology and taxonomic classification.</title>
        <authorList>
            <person name="Goeker M."/>
        </authorList>
    </citation>
    <scope>NUCLEOTIDE SEQUENCE [LARGE SCALE GENOMIC DNA]</scope>
    <source>
        <strain evidence="8 9">DSM 19792</strain>
    </source>
</reference>
<dbReference type="GO" id="GO:0042970">
    <property type="term" value="F:homoserine transmembrane transporter activity"/>
    <property type="evidence" value="ECO:0007669"/>
    <property type="project" value="TreeGrafter"/>
</dbReference>
<feature type="transmembrane region" description="Helical" evidence="7">
    <location>
        <begin position="186"/>
        <end position="204"/>
    </location>
</feature>
<proteinExistence type="inferred from homology"/>
<evidence type="ECO:0000256" key="3">
    <source>
        <dbReference type="ARBA" id="ARBA00022475"/>
    </source>
</evidence>
<dbReference type="PANTHER" id="PTHR30086:SF14">
    <property type="entry name" value="HOMOSERINE_HOMOSERINE LACTONE EFFLUX PROTEIN"/>
    <property type="match status" value="1"/>
</dbReference>
<evidence type="ECO:0000256" key="5">
    <source>
        <dbReference type="ARBA" id="ARBA00022989"/>
    </source>
</evidence>
<name>A0A318JJ28_9BURK</name>
<accession>A0A318JJ28</accession>
<evidence type="ECO:0000256" key="6">
    <source>
        <dbReference type="ARBA" id="ARBA00023136"/>
    </source>
</evidence>
<keyword evidence="3" id="KW-1003">Cell membrane</keyword>
<evidence type="ECO:0000313" key="9">
    <source>
        <dbReference type="Proteomes" id="UP000247792"/>
    </source>
</evidence>
<dbReference type="Proteomes" id="UP000247792">
    <property type="component" value="Unassembled WGS sequence"/>
</dbReference>
<dbReference type="PIRSF" id="PIRSF006324">
    <property type="entry name" value="LeuE"/>
    <property type="match status" value="1"/>
</dbReference>
<comment type="subcellular location">
    <subcellularLocation>
        <location evidence="1">Cell membrane</location>
        <topology evidence="1">Multi-pass membrane protein</topology>
    </subcellularLocation>
</comment>
<comment type="caution">
    <text evidence="8">The sequence shown here is derived from an EMBL/GenBank/DDBJ whole genome shotgun (WGS) entry which is preliminary data.</text>
</comment>
<feature type="transmembrane region" description="Helical" evidence="7">
    <location>
        <begin position="6"/>
        <end position="26"/>
    </location>
</feature>
<dbReference type="OrthoDB" id="9804822at2"/>
<feature type="transmembrane region" description="Helical" evidence="7">
    <location>
        <begin position="69"/>
        <end position="89"/>
    </location>
</feature>
<keyword evidence="9" id="KW-1185">Reference proteome</keyword>
<keyword evidence="5 7" id="KW-1133">Transmembrane helix</keyword>
<dbReference type="InterPro" id="IPR001123">
    <property type="entry name" value="LeuE-type"/>
</dbReference>
<organism evidence="8 9">
    <name type="scientific">Undibacterium pigrum</name>
    <dbReference type="NCBI Taxonomy" id="401470"/>
    <lineage>
        <taxon>Bacteria</taxon>
        <taxon>Pseudomonadati</taxon>
        <taxon>Pseudomonadota</taxon>
        <taxon>Betaproteobacteria</taxon>
        <taxon>Burkholderiales</taxon>
        <taxon>Oxalobacteraceae</taxon>
        <taxon>Undibacterium</taxon>
    </lineage>
</organism>
<keyword evidence="4 7" id="KW-0812">Transmembrane</keyword>
<evidence type="ECO:0000256" key="2">
    <source>
        <dbReference type="ARBA" id="ARBA00007928"/>
    </source>
</evidence>
<evidence type="ECO:0000256" key="1">
    <source>
        <dbReference type="ARBA" id="ARBA00004651"/>
    </source>
</evidence>
<dbReference type="EMBL" id="QJKB01000003">
    <property type="protein sequence ID" value="PXX43824.1"/>
    <property type="molecule type" value="Genomic_DNA"/>
</dbReference>
<gene>
    <name evidence="8" type="ORF">DFR42_10392</name>
</gene>
<dbReference type="GO" id="GO:0005886">
    <property type="term" value="C:plasma membrane"/>
    <property type="evidence" value="ECO:0007669"/>
    <property type="project" value="UniProtKB-SubCell"/>
</dbReference>
<feature type="transmembrane region" description="Helical" evidence="7">
    <location>
        <begin position="38"/>
        <end position="63"/>
    </location>
</feature>
<evidence type="ECO:0000313" key="8">
    <source>
        <dbReference type="EMBL" id="PXX43824.1"/>
    </source>
</evidence>
<dbReference type="AlphaFoldDB" id="A0A318JJ28"/>
<dbReference type="Pfam" id="PF01810">
    <property type="entry name" value="LysE"/>
    <property type="match status" value="1"/>
</dbReference>
<sequence length="205" mass="21975">MKLYPLFLLMAAATVFSPGPGVVMTLTNALRYGMRGTFGGILGIAFGALIVAAISATSVGVILAASATAFTALKLLGAAYLIFLGIKLWRAPAFRFTEGNTQEVSFKKRFLEGLSLQMTNPKAIFFFLSIFPQFIDPAMSYGLQFAVLVMTYSSLIVIIHSSYAIFANRAKSWLTSEKGGSYMNKIGAATFVFFGCALAGAKRAV</sequence>
<keyword evidence="6 7" id="KW-0472">Membrane</keyword>
<dbReference type="PANTHER" id="PTHR30086">
    <property type="entry name" value="ARGININE EXPORTER PROTEIN ARGO"/>
    <property type="match status" value="1"/>
</dbReference>
<comment type="similarity">
    <text evidence="2">Belongs to the Rht family.</text>
</comment>
<feature type="transmembrane region" description="Helical" evidence="7">
    <location>
        <begin position="110"/>
        <end position="131"/>
    </location>
</feature>
<protein>
    <submittedName>
        <fullName evidence="8">Threonine/homoserine/homoserine lactone efflux protein</fullName>
    </submittedName>
</protein>
<dbReference type="RefSeq" id="WP_110255105.1">
    <property type="nucleotide sequence ID" value="NZ_QJKB01000003.1"/>
</dbReference>